<sequence>MNKMKPLQGLRLLLFFSILFSASLIFYCFSNLALVNGRSRLRRDPSNSEGRKLQKVLKRAIMPDRTVIIAIVNQKWAHPSSVFDLFLEGFRVGLGTKTLLNHLIIFTMDGSAFQYCRSVHRHCLNLATYRINYATWKPFENLHHLKLGWRKIELLGEVLELGYNVLFTY</sequence>
<gene>
    <name evidence="1" type="ORF">LOK49_LG01G04196</name>
</gene>
<protein>
    <submittedName>
        <fullName evidence="1">Uncharacterized protein</fullName>
    </submittedName>
</protein>
<comment type="caution">
    <text evidence="1">The sequence shown here is derived from an EMBL/GenBank/DDBJ whole genome shotgun (WGS) entry which is preliminary data.</text>
</comment>
<accession>A0ACC0IZF2</accession>
<name>A0ACC0IZF2_9ERIC</name>
<keyword evidence="2" id="KW-1185">Reference proteome</keyword>
<proteinExistence type="predicted"/>
<dbReference type="Proteomes" id="UP001060215">
    <property type="component" value="Chromosome 1"/>
</dbReference>
<organism evidence="1 2">
    <name type="scientific">Camellia lanceoleosa</name>
    <dbReference type="NCBI Taxonomy" id="1840588"/>
    <lineage>
        <taxon>Eukaryota</taxon>
        <taxon>Viridiplantae</taxon>
        <taxon>Streptophyta</taxon>
        <taxon>Embryophyta</taxon>
        <taxon>Tracheophyta</taxon>
        <taxon>Spermatophyta</taxon>
        <taxon>Magnoliopsida</taxon>
        <taxon>eudicotyledons</taxon>
        <taxon>Gunneridae</taxon>
        <taxon>Pentapetalae</taxon>
        <taxon>asterids</taxon>
        <taxon>Ericales</taxon>
        <taxon>Theaceae</taxon>
        <taxon>Camellia</taxon>
    </lineage>
</organism>
<reference evidence="1 2" key="1">
    <citation type="journal article" date="2022" name="Plant J.">
        <title>Chromosome-level genome of Camellia lanceoleosa provides a valuable resource for understanding genome evolution and self-incompatibility.</title>
        <authorList>
            <person name="Gong W."/>
            <person name="Xiao S."/>
            <person name="Wang L."/>
            <person name="Liao Z."/>
            <person name="Chang Y."/>
            <person name="Mo W."/>
            <person name="Hu G."/>
            <person name="Li W."/>
            <person name="Zhao G."/>
            <person name="Zhu H."/>
            <person name="Hu X."/>
            <person name="Ji K."/>
            <person name="Xiang X."/>
            <person name="Song Q."/>
            <person name="Yuan D."/>
            <person name="Jin S."/>
            <person name="Zhang L."/>
        </authorList>
    </citation>
    <scope>NUCLEOTIDE SEQUENCE [LARGE SCALE GENOMIC DNA]</scope>
    <source>
        <strain evidence="1">SQ_2022a</strain>
    </source>
</reference>
<evidence type="ECO:0000313" key="2">
    <source>
        <dbReference type="Proteomes" id="UP001060215"/>
    </source>
</evidence>
<evidence type="ECO:0000313" key="1">
    <source>
        <dbReference type="EMBL" id="KAI8031304.1"/>
    </source>
</evidence>
<dbReference type="EMBL" id="CM045758">
    <property type="protein sequence ID" value="KAI8031304.1"/>
    <property type="molecule type" value="Genomic_DNA"/>
</dbReference>